<organism evidence="12 13">
    <name type="scientific">Chilo suppressalis</name>
    <name type="common">Asiatic rice borer moth</name>
    <dbReference type="NCBI Taxonomy" id="168631"/>
    <lineage>
        <taxon>Eukaryota</taxon>
        <taxon>Metazoa</taxon>
        <taxon>Ecdysozoa</taxon>
        <taxon>Arthropoda</taxon>
        <taxon>Hexapoda</taxon>
        <taxon>Insecta</taxon>
        <taxon>Pterygota</taxon>
        <taxon>Neoptera</taxon>
        <taxon>Endopterygota</taxon>
        <taxon>Lepidoptera</taxon>
        <taxon>Glossata</taxon>
        <taxon>Ditrysia</taxon>
        <taxon>Pyraloidea</taxon>
        <taxon>Crambidae</taxon>
        <taxon>Crambinae</taxon>
        <taxon>Chilo</taxon>
    </lineage>
</organism>
<dbReference type="PROSITE" id="PS51873">
    <property type="entry name" value="TRIAD"/>
    <property type="match status" value="1"/>
</dbReference>
<feature type="domain" description="RING-type" evidence="11">
    <location>
        <begin position="937"/>
        <end position="1164"/>
    </location>
</feature>
<comment type="pathway">
    <text evidence="1">Protein modification; protein ubiquitination.</text>
</comment>
<evidence type="ECO:0000256" key="7">
    <source>
        <dbReference type="ARBA" id="ARBA00022833"/>
    </source>
</evidence>
<keyword evidence="13" id="KW-1185">Reference proteome</keyword>
<dbReference type="PROSITE" id="PS00518">
    <property type="entry name" value="ZF_RING_1"/>
    <property type="match status" value="1"/>
</dbReference>
<feature type="region of interest" description="Disordered" evidence="9">
    <location>
        <begin position="61"/>
        <end position="84"/>
    </location>
</feature>
<evidence type="ECO:0008006" key="14">
    <source>
        <dbReference type="Google" id="ProtNLM"/>
    </source>
</evidence>
<dbReference type="CDD" id="cd20345">
    <property type="entry name" value="BRcat_RBR_HOIL1"/>
    <property type="match status" value="1"/>
</dbReference>
<keyword evidence="4" id="KW-0677">Repeat</keyword>
<evidence type="ECO:0000256" key="1">
    <source>
        <dbReference type="ARBA" id="ARBA00004906"/>
    </source>
</evidence>
<evidence type="ECO:0000259" key="10">
    <source>
        <dbReference type="PROSITE" id="PS50089"/>
    </source>
</evidence>
<feature type="region of interest" description="Disordered" evidence="9">
    <location>
        <begin position="746"/>
        <end position="802"/>
    </location>
</feature>
<keyword evidence="6" id="KW-0833">Ubl conjugation pathway</keyword>
<feature type="compositionally biased region" description="Polar residues" evidence="9">
    <location>
        <begin position="749"/>
        <end position="777"/>
    </location>
</feature>
<protein>
    <recommendedName>
        <fullName evidence="14">RBR-type E3 ubiquitin transferase</fullName>
    </recommendedName>
</protein>
<evidence type="ECO:0000256" key="6">
    <source>
        <dbReference type="ARBA" id="ARBA00022786"/>
    </source>
</evidence>
<keyword evidence="3" id="KW-0479">Metal-binding</keyword>
<evidence type="ECO:0000256" key="2">
    <source>
        <dbReference type="ARBA" id="ARBA00022679"/>
    </source>
</evidence>
<feature type="compositionally biased region" description="Basic residues" evidence="9">
    <location>
        <begin position="175"/>
        <end position="184"/>
    </location>
</feature>
<dbReference type="SUPFAM" id="SSF57850">
    <property type="entry name" value="RING/U-box"/>
    <property type="match status" value="3"/>
</dbReference>
<dbReference type="CDD" id="cd20358">
    <property type="entry name" value="Rcat_RBR_HOIL1"/>
    <property type="match status" value="1"/>
</dbReference>
<evidence type="ECO:0000256" key="9">
    <source>
        <dbReference type="SAM" id="MobiDB-lite"/>
    </source>
</evidence>
<keyword evidence="5 8" id="KW-0863">Zinc-finger</keyword>
<dbReference type="Gene3D" id="1.20.120.1750">
    <property type="match status" value="1"/>
</dbReference>
<feature type="compositionally biased region" description="Low complexity" evidence="9">
    <location>
        <begin position="160"/>
        <end position="171"/>
    </location>
</feature>
<feature type="domain" description="RING-type" evidence="10">
    <location>
        <begin position="941"/>
        <end position="983"/>
    </location>
</feature>
<feature type="compositionally biased region" description="Polar residues" evidence="9">
    <location>
        <begin position="787"/>
        <end position="802"/>
    </location>
</feature>
<evidence type="ECO:0000313" key="13">
    <source>
        <dbReference type="Proteomes" id="UP001153292"/>
    </source>
</evidence>
<dbReference type="Proteomes" id="UP001153292">
    <property type="component" value="Chromosome 3"/>
</dbReference>
<feature type="region of interest" description="Disordered" evidence="9">
    <location>
        <begin position="135"/>
        <end position="195"/>
    </location>
</feature>
<dbReference type="InterPro" id="IPR017907">
    <property type="entry name" value="Znf_RING_CS"/>
</dbReference>
<gene>
    <name evidence="12" type="ORF">CHILSU_LOCUS8289</name>
</gene>
<accession>A0ABN8BEI8</accession>
<name>A0ABN8BEI8_CHISP</name>
<dbReference type="CDD" id="cd16633">
    <property type="entry name" value="mRING-HC-C3HC3D_RBR_HOIL1"/>
    <property type="match status" value="1"/>
</dbReference>
<evidence type="ECO:0000256" key="4">
    <source>
        <dbReference type="ARBA" id="ARBA00022737"/>
    </source>
</evidence>
<evidence type="ECO:0000256" key="3">
    <source>
        <dbReference type="ARBA" id="ARBA00022723"/>
    </source>
</evidence>
<evidence type="ECO:0000256" key="5">
    <source>
        <dbReference type="ARBA" id="ARBA00022771"/>
    </source>
</evidence>
<dbReference type="Gene3D" id="3.10.20.90">
    <property type="entry name" value="Phosphatidylinositol 3-kinase Catalytic Subunit, Chain A, domain 1"/>
    <property type="match status" value="1"/>
</dbReference>
<dbReference type="InterPro" id="IPR047558">
    <property type="entry name" value="BRcat_RBR_HOIL1"/>
</dbReference>
<feature type="compositionally biased region" description="Basic residues" evidence="9">
    <location>
        <begin position="142"/>
        <end position="153"/>
    </location>
</feature>
<sequence>MIGGVESGSTRIRPLSGGFWTLLSWLRGEEHSASSESISSAGSDLTAVSFAFLAPTHYHSTTAPLVVPPPGPPTDSYKKRVRERNLRRQYDRDITLHRKYGLFRGENAVNFDIHSLPPFRRVGTVKDWKDRERRAASECHQRRTAHVPGKRRAPPPPSRIPAAPDVIAVPASTTYRRHSRKRPAPKPPSQTTGQTNKIKNIFMDENNKINMNQSNSPAIRPLTSLGLECKQEKYIKKEMNLKDVKMRPEKSFLKQIFENKKRNSAVDTSLVKVLPSISELDQQAAEIIETSRLRKLNQTNQQGIGTECVWYCIKCSRKYDKSVDACMLCNIKKNVSCKSAGSGNKLTIYTQTEQESPSQSTSNDHQMDEKQKLKEMLKEMKDSLPKRTKLDNLKKDQKNLSKVIMPSIETPTLPIGSGIERTIGPQNKPTLNNQPSKKSESKVLMVQFNETNMHQPPKLDERKTDLNKQPIQLSNNERKALNTPLKISSLLNPIYIPKPNGLHQDQLRKVSSSSEIKHLPEKIESTTDPIYVKTADAVRDILLNSVAGTSPKTPSHVPKHKHITDRCNNVYTDDEQSTSTVANKSNEIKLATTKTNNIDKINNHSRRRDLVNQLEKSIANGDERAAAEAAMKLAQLRLSCSVLSFSSQILQNSQNPPHNVLNNITTPEADHAMNKSIPTSVGRSSILSKESPVKIDPLKSNLTENNKKGLKSHDVSTSTNNILIQKNNRLSTEVATEIKNLPLKVEELPNQSTSNDSGTLAQGIQSKSESTRSTILDSKNKTDDNVSETLAQPSTSKDMNNADSNVKSIAVWIEDKEKAHGPLRLRITINANVGELRRRAEQTLGLPMRLQRWIVGKELCNSDDTALVSLAGPGLDVPFYLCVVECDENVQNQIRDLCQDTAKTELMNNTDKIGEKSTDVYNELVQLERQAVVPNVEAFVCDICIEDCAPGDGVVLRECAHSFCRPCLVDVIRHYEEPAVACPAMGCIGLLHEREIRALVSPEDYEKWLNRGLAAAESGTRNAFHCRTRDCTGWALCDTGARRFPCPVCKHINCVPCQAIHEGETCEQYQTKLKTAALADTADQTDEGTRALIESLISRGEALQCPECNAVITKKWGCDWVRCSACKTEICWVTRGRRWGPAGRGDTSAGCKCGVDGKRCHPSCAYCH</sequence>
<keyword evidence="7" id="KW-0862">Zinc</keyword>
<dbReference type="InterPro" id="IPR044066">
    <property type="entry name" value="TRIAD_supradom"/>
</dbReference>
<evidence type="ECO:0000313" key="12">
    <source>
        <dbReference type="EMBL" id="CAH0404941.1"/>
    </source>
</evidence>
<feature type="region of interest" description="Disordered" evidence="9">
    <location>
        <begin position="352"/>
        <end position="371"/>
    </location>
</feature>
<proteinExistence type="predicted"/>
<evidence type="ECO:0000256" key="8">
    <source>
        <dbReference type="PROSITE-ProRule" id="PRU00175"/>
    </source>
</evidence>
<keyword evidence="2" id="KW-0808">Transferase</keyword>
<feature type="region of interest" description="Disordered" evidence="9">
    <location>
        <begin position="415"/>
        <end position="439"/>
    </location>
</feature>
<feature type="compositionally biased region" description="Polar residues" evidence="9">
    <location>
        <begin position="424"/>
        <end position="436"/>
    </location>
</feature>
<dbReference type="InterPro" id="IPR001841">
    <property type="entry name" value="Znf_RING"/>
</dbReference>
<evidence type="ECO:0000259" key="11">
    <source>
        <dbReference type="PROSITE" id="PS51873"/>
    </source>
</evidence>
<dbReference type="InterPro" id="IPR051628">
    <property type="entry name" value="LUBAC_E3_Ligases"/>
</dbReference>
<dbReference type="InterPro" id="IPR047559">
    <property type="entry name" value="HOIL1_RBR_mRING-HC-C3HC3D"/>
</dbReference>
<dbReference type="PANTHER" id="PTHR22770">
    <property type="entry name" value="UBIQUITIN CONJUGATING ENZYME 7 INTERACTING PROTEIN-RELATED"/>
    <property type="match status" value="1"/>
</dbReference>
<dbReference type="Gene3D" id="3.30.40.10">
    <property type="entry name" value="Zinc/RING finger domain, C3HC4 (zinc finger)"/>
    <property type="match status" value="1"/>
</dbReference>
<dbReference type="InterPro" id="IPR013083">
    <property type="entry name" value="Znf_RING/FYVE/PHD"/>
</dbReference>
<feature type="compositionally biased region" description="Low complexity" evidence="9">
    <location>
        <begin position="352"/>
        <end position="362"/>
    </location>
</feature>
<reference evidence="12" key="1">
    <citation type="submission" date="2021-12" db="EMBL/GenBank/DDBJ databases">
        <authorList>
            <person name="King R."/>
        </authorList>
    </citation>
    <scope>NUCLEOTIDE SEQUENCE</scope>
</reference>
<dbReference type="PANTHER" id="PTHR22770:SF13">
    <property type="entry name" value="RING-TYPE DOMAIN-CONTAINING PROTEIN"/>
    <property type="match status" value="1"/>
</dbReference>
<dbReference type="EMBL" id="OU963896">
    <property type="protein sequence ID" value="CAH0404941.1"/>
    <property type="molecule type" value="Genomic_DNA"/>
</dbReference>
<dbReference type="PROSITE" id="PS50089">
    <property type="entry name" value="ZF_RING_2"/>
    <property type="match status" value="1"/>
</dbReference>
<dbReference type="InterPro" id="IPR047557">
    <property type="entry name" value="Rcat_RBR_HOIL1"/>
</dbReference>